<evidence type="ECO:0000313" key="4">
    <source>
        <dbReference type="Proteomes" id="UP000690515"/>
    </source>
</evidence>
<evidence type="ECO:0000256" key="2">
    <source>
        <dbReference type="SAM" id="SignalP"/>
    </source>
</evidence>
<gene>
    <name evidence="3" type="ORF">KCG35_15705</name>
</gene>
<feature type="chain" id="PRO_5047016182" evidence="2">
    <location>
        <begin position="23"/>
        <end position="295"/>
    </location>
</feature>
<keyword evidence="1" id="KW-1133">Transmembrane helix</keyword>
<feature type="signal peptide" evidence="2">
    <location>
        <begin position="1"/>
        <end position="22"/>
    </location>
</feature>
<reference evidence="3 4" key="1">
    <citation type="submission" date="2021-04" db="EMBL/GenBank/DDBJ databases">
        <authorList>
            <person name="Pira H."/>
            <person name="Risdian C."/>
            <person name="Wink J."/>
        </authorList>
    </citation>
    <scope>NUCLEOTIDE SEQUENCE [LARGE SCALE GENOMIC DNA]</scope>
    <source>
        <strain evidence="3 4">WH53</strain>
    </source>
</reference>
<dbReference type="InterPro" id="IPR018682">
    <property type="entry name" value="DUF2167_membr"/>
</dbReference>
<dbReference type="Proteomes" id="UP000690515">
    <property type="component" value="Unassembled WGS sequence"/>
</dbReference>
<dbReference type="Pfam" id="PF09935">
    <property type="entry name" value="DUF2167"/>
    <property type="match status" value="1"/>
</dbReference>
<keyword evidence="1" id="KW-0472">Membrane</keyword>
<protein>
    <submittedName>
        <fullName evidence="3">DUF2167 domain-containing protein</fullName>
    </submittedName>
</protein>
<accession>A0ABS5ZF84</accession>
<sequence>MTRILSSLLLLTTCWCTTFASANESEQPEAQEFAKWAQNTWENMDRQTGTIILPNGVATLNVPDDFYYLSPKDAEVVLVKFWGNVPGDTTLGMLFPASYTPFDSNAWAVEIDYEEDGHVDDEDAADIDYDDLLDDMQSAVKEASKDRVAQGYESIELVGWAATPYYDSKGKKLHWAKELKFGDSEDNTLNYNIRILGRKGVLTMNFIAGINQLPQINSQLDTVLTMASFNEGQRYSDFDPSIDNVAAYGIGALIAGKAASKLGILAGLLLALKKFWIVIVAGFIGIFRWIKARFN</sequence>
<keyword evidence="1" id="KW-0812">Transmembrane</keyword>
<proteinExistence type="predicted"/>
<dbReference type="RefSeq" id="WP_215820742.1">
    <property type="nucleotide sequence ID" value="NZ_JAGSOY010000040.1"/>
</dbReference>
<evidence type="ECO:0000313" key="3">
    <source>
        <dbReference type="EMBL" id="MBU2712513.1"/>
    </source>
</evidence>
<comment type="caution">
    <text evidence="3">The sequence shown here is derived from an EMBL/GenBank/DDBJ whole genome shotgun (WGS) entry which is preliminary data.</text>
</comment>
<dbReference type="EMBL" id="JAGSOY010000040">
    <property type="protein sequence ID" value="MBU2712513.1"/>
    <property type="molecule type" value="Genomic_DNA"/>
</dbReference>
<organism evidence="3 4">
    <name type="scientific">Zooshikella harenae</name>
    <dbReference type="NCBI Taxonomy" id="2827238"/>
    <lineage>
        <taxon>Bacteria</taxon>
        <taxon>Pseudomonadati</taxon>
        <taxon>Pseudomonadota</taxon>
        <taxon>Gammaproteobacteria</taxon>
        <taxon>Oceanospirillales</taxon>
        <taxon>Zooshikellaceae</taxon>
        <taxon>Zooshikella</taxon>
    </lineage>
</organism>
<feature type="transmembrane region" description="Helical" evidence="1">
    <location>
        <begin position="262"/>
        <end position="290"/>
    </location>
</feature>
<name>A0ABS5ZF84_9GAMM</name>
<evidence type="ECO:0000256" key="1">
    <source>
        <dbReference type="SAM" id="Phobius"/>
    </source>
</evidence>
<keyword evidence="4" id="KW-1185">Reference proteome</keyword>
<keyword evidence="2" id="KW-0732">Signal</keyword>